<dbReference type="PANTHER" id="PTHR37423">
    <property type="entry name" value="SOLUBLE LYTIC MUREIN TRANSGLYCOSYLASE-RELATED"/>
    <property type="match status" value="1"/>
</dbReference>
<comment type="similarity">
    <text evidence="2">Belongs to the virb1 family.</text>
</comment>
<evidence type="ECO:0000313" key="6">
    <source>
        <dbReference type="EMBL" id="GER03233.1"/>
    </source>
</evidence>
<dbReference type="Gene3D" id="1.10.530.10">
    <property type="match status" value="1"/>
</dbReference>
<proteinExistence type="inferred from homology"/>
<dbReference type="SUPFAM" id="SSF48435">
    <property type="entry name" value="Bacterial muramidases"/>
    <property type="match status" value="1"/>
</dbReference>
<dbReference type="CDD" id="cd13401">
    <property type="entry name" value="Slt70-like"/>
    <property type="match status" value="1"/>
</dbReference>
<evidence type="ECO:0000259" key="5">
    <source>
        <dbReference type="Pfam" id="PF01464"/>
    </source>
</evidence>
<dbReference type="Proteomes" id="UP000324996">
    <property type="component" value="Unassembled WGS sequence"/>
</dbReference>
<sequence length="549" mass="61147">MQADGAWKKADAIIRDLDDPLLMGHVLYQRYMHPTAYRSRYQELKDWLINYRDHPGAQRLYALAKKRQGKAAPPPKPLPIKGLWGAAQKREAPPPPPRRSDDELWQVKEALKQIAREKRRRNGDRAEKRYWAIERLHLLTPSEEAGALGDVAFAYFFEGLDHKARLFALRAIAISPEFSGDARWYGGLAAFRLGDCAAATQLFSGLAQSPMMGAWRRAGGAYWAARSSFLCGKPEDVSRYLHLAAQNGESFYGLIAQRQLGMRPPQNWDAPVLPAQFLANDGKNPAIRRAIALAQIGESQKADEEMRAVLGRTDRTDWPALAALAAHLGLPASQLRVARALGDADLSLALHYPLPDWTPDGGFSIDRALIFAIMRQESQFSIRARSGMGASGLMQVMPATASFISGDASLRWQQSRLYDPDFNMALGQQYIEHLASLPVVEGNLFMLAGAYNAGPGNLARWRQSIDYKNDPLLFIESLPSRETRDYIGRIAANLWLYRMQLGQPTPGLDAVASGAWPLLERLDDRLAAESAGQSKDMTPREESTHYARN</sequence>
<evidence type="ECO:0000256" key="4">
    <source>
        <dbReference type="SAM" id="MobiDB-lite"/>
    </source>
</evidence>
<dbReference type="EMBL" id="BKCN01000003">
    <property type="protein sequence ID" value="GER03233.1"/>
    <property type="molecule type" value="Genomic_DNA"/>
</dbReference>
<dbReference type="AlphaFoldDB" id="A0A5A7N4N0"/>
<evidence type="ECO:0000256" key="1">
    <source>
        <dbReference type="ARBA" id="ARBA00007734"/>
    </source>
</evidence>
<dbReference type="Pfam" id="PF01464">
    <property type="entry name" value="SLT"/>
    <property type="match status" value="1"/>
</dbReference>
<protein>
    <submittedName>
        <fullName evidence="6">Lytic transglycosylase</fullName>
    </submittedName>
</protein>
<organism evidence="6 7">
    <name type="scientific">Iodidimonas nitroreducens</name>
    <dbReference type="NCBI Taxonomy" id="1236968"/>
    <lineage>
        <taxon>Bacteria</taxon>
        <taxon>Pseudomonadati</taxon>
        <taxon>Pseudomonadota</taxon>
        <taxon>Alphaproteobacteria</taxon>
        <taxon>Iodidimonadales</taxon>
        <taxon>Iodidimonadaceae</taxon>
        <taxon>Iodidimonas</taxon>
    </lineage>
</organism>
<comment type="caution">
    <text evidence="6">The sequence shown here is derived from an EMBL/GenBank/DDBJ whole genome shotgun (WGS) entry which is preliminary data.</text>
</comment>
<dbReference type="SUPFAM" id="SSF53955">
    <property type="entry name" value="Lysozyme-like"/>
    <property type="match status" value="1"/>
</dbReference>
<dbReference type="PANTHER" id="PTHR37423:SF2">
    <property type="entry name" value="MEMBRANE-BOUND LYTIC MUREIN TRANSGLYCOSYLASE C"/>
    <property type="match status" value="1"/>
</dbReference>
<dbReference type="InterPro" id="IPR023346">
    <property type="entry name" value="Lysozyme-like_dom_sf"/>
</dbReference>
<gene>
    <name evidence="6" type="ORF">JCM17846_09150</name>
</gene>
<comment type="similarity">
    <text evidence="1">Belongs to the transglycosylase Slt family.</text>
</comment>
<evidence type="ECO:0000256" key="2">
    <source>
        <dbReference type="ARBA" id="ARBA00009387"/>
    </source>
</evidence>
<feature type="compositionally biased region" description="Basic and acidic residues" evidence="4">
    <location>
        <begin position="537"/>
        <end position="549"/>
    </location>
</feature>
<dbReference type="GO" id="GO:0042597">
    <property type="term" value="C:periplasmic space"/>
    <property type="evidence" value="ECO:0007669"/>
    <property type="project" value="InterPro"/>
</dbReference>
<reference evidence="6 7" key="1">
    <citation type="submission" date="2019-09" db="EMBL/GenBank/DDBJ databases">
        <title>NBRP : Genome information of microbial organism related human and environment.</title>
        <authorList>
            <person name="Hattori M."/>
            <person name="Oshima K."/>
            <person name="Inaba H."/>
            <person name="Suda W."/>
            <person name="Sakamoto M."/>
            <person name="Iino T."/>
            <person name="Kitahara M."/>
            <person name="Oshida Y."/>
            <person name="Iida T."/>
            <person name="Kudo T."/>
            <person name="Itoh T."/>
            <person name="Ohkuma M."/>
        </authorList>
    </citation>
    <scope>NUCLEOTIDE SEQUENCE [LARGE SCALE GENOMIC DNA]</scope>
    <source>
        <strain evidence="6 7">Q-1</strain>
    </source>
</reference>
<dbReference type="InterPro" id="IPR008258">
    <property type="entry name" value="Transglycosylase_SLT_dom_1"/>
</dbReference>
<feature type="region of interest" description="Disordered" evidence="4">
    <location>
        <begin position="529"/>
        <end position="549"/>
    </location>
</feature>
<keyword evidence="3" id="KW-0732">Signal</keyword>
<dbReference type="GO" id="GO:0004553">
    <property type="term" value="F:hydrolase activity, hydrolyzing O-glycosyl compounds"/>
    <property type="evidence" value="ECO:0007669"/>
    <property type="project" value="InterPro"/>
</dbReference>
<accession>A0A5A7N4N0</accession>
<dbReference type="InterPro" id="IPR008939">
    <property type="entry name" value="Lytic_TGlycosylase_superhlx_U"/>
</dbReference>
<evidence type="ECO:0000256" key="3">
    <source>
        <dbReference type="ARBA" id="ARBA00022729"/>
    </source>
</evidence>
<name>A0A5A7N4N0_9PROT</name>
<evidence type="ECO:0000313" key="7">
    <source>
        <dbReference type="Proteomes" id="UP000324996"/>
    </source>
</evidence>
<feature type="domain" description="Transglycosylase SLT" evidence="5">
    <location>
        <begin position="364"/>
        <end position="464"/>
    </location>
</feature>
<keyword evidence="7" id="KW-1185">Reference proteome</keyword>
<dbReference type="RefSeq" id="WP_150006845.1">
    <property type="nucleotide sequence ID" value="NZ_BKCN01000003.1"/>
</dbReference>